<evidence type="ECO:0000313" key="1">
    <source>
        <dbReference type="EMBL" id="KKM16321.1"/>
    </source>
</evidence>
<dbReference type="EMBL" id="LAZR01014700">
    <property type="protein sequence ID" value="KKM16321.1"/>
    <property type="molecule type" value="Genomic_DNA"/>
</dbReference>
<sequence length="55" mass="6277">MEVSKRYRVNISTSVKGIKTYDCTVDITGGTMEEVLRESDKLVAELDKRYPPPKE</sequence>
<protein>
    <submittedName>
        <fullName evidence="1">Uncharacterized protein</fullName>
    </submittedName>
</protein>
<gene>
    <name evidence="1" type="ORF">LCGC14_1686960</name>
</gene>
<name>A0A0F9HM04_9ZZZZ</name>
<organism evidence="1">
    <name type="scientific">marine sediment metagenome</name>
    <dbReference type="NCBI Taxonomy" id="412755"/>
    <lineage>
        <taxon>unclassified sequences</taxon>
        <taxon>metagenomes</taxon>
        <taxon>ecological metagenomes</taxon>
    </lineage>
</organism>
<comment type="caution">
    <text evidence="1">The sequence shown here is derived from an EMBL/GenBank/DDBJ whole genome shotgun (WGS) entry which is preliminary data.</text>
</comment>
<accession>A0A0F9HM04</accession>
<reference evidence="1" key="1">
    <citation type="journal article" date="2015" name="Nature">
        <title>Complex archaea that bridge the gap between prokaryotes and eukaryotes.</title>
        <authorList>
            <person name="Spang A."/>
            <person name="Saw J.H."/>
            <person name="Jorgensen S.L."/>
            <person name="Zaremba-Niedzwiedzka K."/>
            <person name="Martijn J."/>
            <person name="Lind A.E."/>
            <person name="van Eijk R."/>
            <person name="Schleper C."/>
            <person name="Guy L."/>
            <person name="Ettema T.J."/>
        </authorList>
    </citation>
    <scope>NUCLEOTIDE SEQUENCE</scope>
</reference>
<dbReference type="AlphaFoldDB" id="A0A0F9HM04"/>
<proteinExistence type="predicted"/>